<accession>A0A8T2U2E6</accession>
<keyword evidence="2" id="KW-1185">Reference proteome</keyword>
<dbReference type="OrthoDB" id="21270at2759"/>
<dbReference type="AlphaFoldDB" id="A0A8T2U2E6"/>
<dbReference type="PANTHER" id="PTHR39708">
    <property type="entry name" value="OS07G0483400 PROTEIN"/>
    <property type="match status" value="1"/>
</dbReference>
<dbReference type="Proteomes" id="UP000825935">
    <property type="component" value="Chromosome 10"/>
</dbReference>
<evidence type="ECO:0000313" key="2">
    <source>
        <dbReference type="Proteomes" id="UP000825935"/>
    </source>
</evidence>
<dbReference type="EMBL" id="CM035415">
    <property type="protein sequence ID" value="KAH7427815.1"/>
    <property type="molecule type" value="Genomic_DNA"/>
</dbReference>
<sequence>MVAALNAAMKSNKFINACLKLNEEMKKMGVLALQIKVLRQMVDYFDNQVSRLLSRS</sequence>
<gene>
    <name evidence="1" type="ORF">KP509_10G061500</name>
</gene>
<comment type="caution">
    <text evidence="1">The sequence shown here is derived from an EMBL/GenBank/DDBJ whole genome shotgun (WGS) entry which is preliminary data.</text>
</comment>
<protein>
    <submittedName>
        <fullName evidence="1">Uncharacterized protein</fullName>
    </submittedName>
</protein>
<reference evidence="1" key="1">
    <citation type="submission" date="2021-08" db="EMBL/GenBank/DDBJ databases">
        <title>WGS assembly of Ceratopteris richardii.</title>
        <authorList>
            <person name="Marchant D.B."/>
            <person name="Chen G."/>
            <person name="Jenkins J."/>
            <person name="Shu S."/>
            <person name="Leebens-Mack J."/>
            <person name="Grimwood J."/>
            <person name="Schmutz J."/>
            <person name="Soltis P."/>
            <person name="Soltis D."/>
            <person name="Chen Z.-H."/>
        </authorList>
    </citation>
    <scope>NUCLEOTIDE SEQUENCE</scope>
    <source>
        <strain evidence="1">Whitten #5841</strain>
        <tissue evidence="1">Leaf</tissue>
    </source>
</reference>
<name>A0A8T2U2E6_CERRI</name>
<organism evidence="1 2">
    <name type="scientific">Ceratopteris richardii</name>
    <name type="common">Triangle waterfern</name>
    <dbReference type="NCBI Taxonomy" id="49495"/>
    <lineage>
        <taxon>Eukaryota</taxon>
        <taxon>Viridiplantae</taxon>
        <taxon>Streptophyta</taxon>
        <taxon>Embryophyta</taxon>
        <taxon>Tracheophyta</taxon>
        <taxon>Polypodiopsida</taxon>
        <taxon>Polypodiidae</taxon>
        <taxon>Polypodiales</taxon>
        <taxon>Pteridineae</taxon>
        <taxon>Pteridaceae</taxon>
        <taxon>Parkerioideae</taxon>
        <taxon>Ceratopteris</taxon>
    </lineage>
</organism>
<proteinExistence type="predicted"/>
<evidence type="ECO:0000313" key="1">
    <source>
        <dbReference type="EMBL" id="KAH7427815.1"/>
    </source>
</evidence>
<dbReference type="PANTHER" id="PTHR39708:SF2">
    <property type="entry name" value="BLOC-1-RELATED COMPLEX SUBUNIT 6 C-TERMINAL HELIX DOMAIN-CONTAINING PROTEIN"/>
    <property type="match status" value="1"/>
</dbReference>